<feature type="region of interest" description="Disordered" evidence="1">
    <location>
        <begin position="1"/>
        <end position="20"/>
    </location>
</feature>
<organism evidence="2 3">
    <name type="scientific">Portunus trituberculatus</name>
    <name type="common">Swimming crab</name>
    <name type="synonym">Neptunus trituberculatus</name>
    <dbReference type="NCBI Taxonomy" id="210409"/>
    <lineage>
        <taxon>Eukaryota</taxon>
        <taxon>Metazoa</taxon>
        <taxon>Ecdysozoa</taxon>
        <taxon>Arthropoda</taxon>
        <taxon>Crustacea</taxon>
        <taxon>Multicrustacea</taxon>
        <taxon>Malacostraca</taxon>
        <taxon>Eumalacostraca</taxon>
        <taxon>Eucarida</taxon>
        <taxon>Decapoda</taxon>
        <taxon>Pleocyemata</taxon>
        <taxon>Brachyura</taxon>
        <taxon>Eubrachyura</taxon>
        <taxon>Portunoidea</taxon>
        <taxon>Portunidae</taxon>
        <taxon>Portuninae</taxon>
        <taxon>Portunus</taxon>
    </lineage>
</organism>
<proteinExistence type="predicted"/>
<comment type="caution">
    <text evidence="2">The sequence shown here is derived from an EMBL/GenBank/DDBJ whole genome shotgun (WGS) entry which is preliminary data.</text>
</comment>
<dbReference type="EMBL" id="VSRR010021490">
    <property type="protein sequence ID" value="MPC63983.1"/>
    <property type="molecule type" value="Genomic_DNA"/>
</dbReference>
<gene>
    <name evidence="2" type="ORF">E2C01_058092</name>
</gene>
<accession>A0A5B7H1Q4</accession>
<protein>
    <submittedName>
        <fullName evidence="2">Uncharacterized protein</fullName>
    </submittedName>
</protein>
<evidence type="ECO:0000256" key="1">
    <source>
        <dbReference type="SAM" id="MobiDB-lite"/>
    </source>
</evidence>
<sequence>MCSINEARKETVTEDTRKVSDKRARAAKLHEYFLSCCGRSTSGTSNLPLDSPFLPRVASITLWPRDKVVLLGGIPGIRPCVAHLAAVPQVS</sequence>
<evidence type="ECO:0000313" key="2">
    <source>
        <dbReference type="EMBL" id="MPC63983.1"/>
    </source>
</evidence>
<keyword evidence="3" id="KW-1185">Reference proteome</keyword>
<name>A0A5B7H1Q4_PORTR</name>
<reference evidence="2 3" key="1">
    <citation type="submission" date="2019-05" db="EMBL/GenBank/DDBJ databases">
        <title>Another draft genome of Portunus trituberculatus and its Hox gene families provides insights of decapod evolution.</title>
        <authorList>
            <person name="Jeong J.-H."/>
            <person name="Song I."/>
            <person name="Kim S."/>
            <person name="Choi T."/>
            <person name="Kim D."/>
            <person name="Ryu S."/>
            <person name="Kim W."/>
        </authorList>
    </citation>
    <scope>NUCLEOTIDE SEQUENCE [LARGE SCALE GENOMIC DNA]</scope>
    <source>
        <tissue evidence="2">Muscle</tissue>
    </source>
</reference>
<dbReference type="AlphaFoldDB" id="A0A5B7H1Q4"/>
<evidence type="ECO:0000313" key="3">
    <source>
        <dbReference type="Proteomes" id="UP000324222"/>
    </source>
</evidence>
<dbReference type="Proteomes" id="UP000324222">
    <property type="component" value="Unassembled WGS sequence"/>
</dbReference>